<feature type="transmembrane region" description="Helical" evidence="14">
    <location>
        <begin position="813"/>
        <end position="832"/>
    </location>
</feature>
<feature type="transmembrane region" description="Helical" evidence="14">
    <location>
        <begin position="579"/>
        <end position="603"/>
    </location>
</feature>
<evidence type="ECO:0000256" key="7">
    <source>
        <dbReference type="ARBA" id="ARBA00023040"/>
    </source>
</evidence>
<keyword evidence="9" id="KW-1015">Disulfide bond</keyword>
<comment type="similarity">
    <text evidence="13">Belongs to the G-protein coupled receptor 1 family.</text>
</comment>
<feature type="transmembrane region" description="Helical" evidence="14">
    <location>
        <begin position="852"/>
        <end position="871"/>
    </location>
</feature>
<feature type="transmembrane region" description="Helical" evidence="14">
    <location>
        <begin position="103"/>
        <end position="121"/>
    </location>
</feature>
<feature type="transmembrane region" description="Helical" evidence="14">
    <location>
        <begin position="369"/>
        <end position="390"/>
    </location>
</feature>
<dbReference type="PRINTS" id="PR00237">
    <property type="entry name" value="GPCRRHODOPSN"/>
</dbReference>
<evidence type="ECO:0000256" key="14">
    <source>
        <dbReference type="SAM" id="Phobius"/>
    </source>
</evidence>
<dbReference type="InterPro" id="IPR050939">
    <property type="entry name" value="Olfactory_GPCR1"/>
</dbReference>
<gene>
    <name evidence="16" type="primary">Or10g4_1</name>
    <name evidence="16" type="ORF">GTO95_0011100</name>
</gene>
<dbReference type="FunFam" id="1.20.1070.10:FF:000024">
    <property type="entry name" value="Olfactory receptor"/>
    <property type="match status" value="3"/>
</dbReference>
<dbReference type="SMART" id="SM01381">
    <property type="entry name" value="7TM_GPCR_Srsx"/>
    <property type="match status" value="1"/>
</dbReference>
<reference evidence="16" key="1">
    <citation type="journal article" date="2021" name="Cell">
        <title>Tracing the genetic footprints of vertebrate landing in non-teleost ray-finned fishes.</title>
        <authorList>
            <person name="Bi X."/>
            <person name="Wang K."/>
            <person name="Yang L."/>
            <person name="Pan H."/>
            <person name="Jiang H."/>
            <person name="Wei Q."/>
            <person name="Fang M."/>
            <person name="Yu H."/>
            <person name="Zhu C."/>
            <person name="Cai Y."/>
            <person name="He Y."/>
            <person name="Gan X."/>
            <person name="Zeng H."/>
            <person name="Yu D."/>
            <person name="Zhu Y."/>
            <person name="Jiang H."/>
            <person name="Qiu Q."/>
            <person name="Yang H."/>
            <person name="Zhang Y.E."/>
            <person name="Wang W."/>
            <person name="Zhu M."/>
            <person name="He S."/>
            <person name="Zhang G."/>
        </authorList>
    </citation>
    <scope>NUCLEOTIDE SEQUENCE</scope>
    <source>
        <strain evidence="16">Allg_001</strain>
    </source>
</reference>
<evidence type="ECO:0000313" key="17">
    <source>
        <dbReference type="Proteomes" id="UP000736164"/>
    </source>
</evidence>
<evidence type="ECO:0000256" key="8">
    <source>
        <dbReference type="ARBA" id="ARBA00023136"/>
    </source>
</evidence>
<evidence type="ECO:0000256" key="3">
    <source>
        <dbReference type="ARBA" id="ARBA00022606"/>
    </source>
</evidence>
<keyword evidence="5" id="KW-0552">Olfaction</keyword>
<feature type="transmembrane region" description="Helical" evidence="14">
    <location>
        <begin position="196"/>
        <end position="219"/>
    </location>
</feature>
<keyword evidence="17" id="KW-1185">Reference proteome</keyword>
<feature type="transmembrane region" description="Helical" evidence="14">
    <location>
        <begin position="695"/>
        <end position="723"/>
    </location>
</feature>
<feature type="transmembrane region" description="Helical" evidence="14">
    <location>
        <begin position="142"/>
        <end position="164"/>
    </location>
</feature>
<feature type="transmembrane region" description="Helical" evidence="14">
    <location>
        <begin position="483"/>
        <end position="505"/>
    </location>
</feature>
<dbReference type="Gene3D" id="1.20.1070.10">
    <property type="entry name" value="Rhodopsin 7-helix transmembrane proteins"/>
    <property type="match status" value="3"/>
</dbReference>
<evidence type="ECO:0000313" key="16">
    <source>
        <dbReference type="EMBL" id="MBN3316784.1"/>
    </source>
</evidence>
<dbReference type="PRINTS" id="PR00245">
    <property type="entry name" value="OLFACTORYR"/>
</dbReference>
<feature type="transmembrane region" description="Helical" evidence="14">
    <location>
        <begin position="907"/>
        <end position="930"/>
    </location>
</feature>
<feature type="transmembrane region" description="Helical" evidence="14">
    <location>
        <begin position="240"/>
        <end position="262"/>
    </location>
</feature>
<organism evidence="16 17">
    <name type="scientific">Atractosteus spatula</name>
    <name type="common">Alligator gar</name>
    <name type="synonym">Lepisosteus spatula</name>
    <dbReference type="NCBI Taxonomy" id="7917"/>
    <lineage>
        <taxon>Eukaryota</taxon>
        <taxon>Metazoa</taxon>
        <taxon>Chordata</taxon>
        <taxon>Craniata</taxon>
        <taxon>Vertebrata</taxon>
        <taxon>Euteleostomi</taxon>
        <taxon>Actinopterygii</taxon>
        <taxon>Neopterygii</taxon>
        <taxon>Holostei</taxon>
        <taxon>Semionotiformes</taxon>
        <taxon>Lepisosteidae</taxon>
        <taxon>Atractosteus</taxon>
    </lineage>
</organism>
<feature type="transmembrane region" description="Helical" evidence="14">
    <location>
        <begin position="61"/>
        <end position="88"/>
    </location>
</feature>
<feature type="transmembrane region" description="Helical" evidence="14">
    <location>
        <begin position="402"/>
        <end position="428"/>
    </location>
</feature>
<evidence type="ECO:0000256" key="1">
    <source>
        <dbReference type="ARBA" id="ARBA00004651"/>
    </source>
</evidence>
<feature type="transmembrane region" description="Helical" evidence="14">
    <location>
        <begin position="28"/>
        <end position="49"/>
    </location>
</feature>
<dbReference type="PROSITE" id="PS00237">
    <property type="entry name" value="G_PROTEIN_RECEP_F1_1"/>
    <property type="match status" value="1"/>
</dbReference>
<protein>
    <submittedName>
        <fullName evidence="16">O10G4 protein</fullName>
    </submittedName>
</protein>
<keyword evidence="2" id="KW-1003">Cell membrane</keyword>
<evidence type="ECO:0000256" key="9">
    <source>
        <dbReference type="ARBA" id="ARBA00023157"/>
    </source>
</evidence>
<feature type="transmembrane region" description="Helical" evidence="14">
    <location>
        <begin position="883"/>
        <end position="901"/>
    </location>
</feature>
<evidence type="ECO:0000256" key="13">
    <source>
        <dbReference type="RuleBase" id="RU000688"/>
    </source>
</evidence>
<dbReference type="InterPro" id="IPR017452">
    <property type="entry name" value="GPCR_Rhodpsn_7TM"/>
</dbReference>
<comment type="subcellular location">
    <subcellularLocation>
        <location evidence="1">Cell membrane</location>
        <topology evidence="1">Multi-pass membrane protein</topology>
    </subcellularLocation>
</comment>
<dbReference type="EMBL" id="JAAWVO010031453">
    <property type="protein sequence ID" value="MBN3316784.1"/>
    <property type="molecule type" value="Genomic_DNA"/>
</dbReference>
<accession>A0A8J7NN60</accession>
<sequence>MPLSNVTPDAITEFILTGFNGAEHPRTIGFVILAIYAFILLSSSINIYIISRDKHLHTPMYFFICNLAVVDILYSTSVSPVMMVILIADMKTISYKPCLTQMFMYHFGVVMEIFAITLMAYDRLIAISDPLRYHSILTKTRILVLTVATWVLGSAIIAIFTGTVDRLPYCQQTLKYAFCDYAALVRAACVTFENYFLLPAVISFFVLFGTFTFIALSYLKIIFAVVKISSSTARKKMYSTCLTHLIVVACVFTPQFVSIILTRLGLVLSIEERHILLIGSCLGPSLLNPFVYCFRTKEIRRLISDPGFTYMWKIFQKHQSSISEISPDYSLSLIEAEKLVNTFEFSTIYYCNALLNPLCFNGVEHPRTIGFVILAIYAFILLGSSINIYIISRDKHLHTPMYFFICNLAVVDILYSTSVSPIMMVILIADMKTISYKPCLTQMFMFHFGGVMEIFAITLMAYDRLIAISKPLRYHNILTRTRILGLAVATWALGSALTAIFTGTADRLPYCRPALKYAFCDYAALVRAACVNPDEYFVLSTVISFFALFGTFTFIALSYLKIIFAVVKISSPSARKKMFSTCLTHLIVVACVFAPPFVSIILTRLGLVLSLKERHILLIGSCLGPSLLNPFVYCLRTKEIRSSFTKILQNSGSWNFKIKHLLIYMSWSRIMQFLTLLGIMTNICIIVLHKPLHTPMFFFICNLATTHMLYTTSISVTMLIILLRERKKRFNSIEHPKLVGYIILIIYCLILLGNSTIICIIALDKNLHSPMYFFICNLAFVDMLYSTSASPTMIMILIADEKRISTKLCISQMYVNHFMLAMEAFSIALMAYDRWVAISNPLRYSSILTRNNVMMLTAASWILAAALFGVLEGIANNLPYCYTFLQFAFCDYGALVLAACVNPDDYFVVSTIILFFVLFAPFAFILFSYYKIIFSVMKLSSHTNRKKMFSTCFSHLIVASCFYTPQFVVIVLTRGALELTLTQRNTLLIGANLAPSLVNPFVYCLRTKEIRRHLFRIPVWKRVAPSE</sequence>
<dbReference type="GO" id="GO:0004930">
    <property type="term" value="F:G protein-coupled receptor activity"/>
    <property type="evidence" value="ECO:0007669"/>
    <property type="project" value="UniProtKB-KW"/>
</dbReference>
<dbReference type="PANTHER" id="PTHR24242">
    <property type="entry name" value="G-PROTEIN COUPLED RECEPTOR"/>
    <property type="match status" value="1"/>
</dbReference>
<evidence type="ECO:0000256" key="2">
    <source>
        <dbReference type="ARBA" id="ARBA00022475"/>
    </source>
</evidence>
<dbReference type="PANTHER" id="PTHR24242:SF359">
    <property type="entry name" value="ODORANT RECEPTOR-RELATED"/>
    <property type="match status" value="1"/>
</dbReference>
<dbReference type="SUPFAM" id="SSF81321">
    <property type="entry name" value="Family A G protein-coupled receptor-like"/>
    <property type="match status" value="4"/>
</dbReference>
<feature type="domain" description="G-protein coupled receptors family 1 profile" evidence="15">
    <location>
        <begin position="753"/>
        <end position="1003"/>
    </location>
</feature>
<dbReference type="InterPro" id="IPR000276">
    <property type="entry name" value="GPCR_Rhodpsn"/>
</dbReference>
<evidence type="ECO:0000256" key="12">
    <source>
        <dbReference type="ARBA" id="ARBA00023224"/>
    </source>
</evidence>
<proteinExistence type="inferred from homology"/>
<keyword evidence="6 14" id="KW-1133">Transmembrane helix</keyword>
<evidence type="ECO:0000256" key="11">
    <source>
        <dbReference type="ARBA" id="ARBA00023180"/>
    </source>
</evidence>
<feature type="transmembrane region" description="Helical" evidence="14">
    <location>
        <begin position="951"/>
        <end position="973"/>
    </location>
</feature>
<feature type="non-terminal residue" evidence="16">
    <location>
        <position position="1"/>
    </location>
</feature>
<feature type="transmembrane region" description="Helical" evidence="14">
    <location>
        <begin position="783"/>
        <end position="801"/>
    </location>
</feature>
<evidence type="ECO:0000256" key="10">
    <source>
        <dbReference type="ARBA" id="ARBA00023170"/>
    </source>
</evidence>
<evidence type="ECO:0000256" key="4">
    <source>
        <dbReference type="ARBA" id="ARBA00022692"/>
    </source>
</evidence>
<name>A0A8J7NN60_ATRSP</name>
<feature type="domain" description="G-protein coupled receptors family 1 profile" evidence="15">
    <location>
        <begin position="42"/>
        <end position="292"/>
    </location>
</feature>
<dbReference type="AlphaFoldDB" id="A0A8J7NN60"/>
<feature type="transmembrane region" description="Helical" evidence="14">
    <location>
        <begin position="985"/>
        <end position="1005"/>
    </location>
</feature>
<evidence type="ECO:0000256" key="5">
    <source>
        <dbReference type="ARBA" id="ARBA00022725"/>
    </source>
</evidence>
<dbReference type="InterPro" id="IPR000725">
    <property type="entry name" value="Olfact_rcpt"/>
</dbReference>
<feature type="transmembrane region" description="Helical" evidence="14">
    <location>
        <begin position="670"/>
        <end position="689"/>
    </location>
</feature>
<keyword evidence="4 13" id="KW-0812">Transmembrane</keyword>
<dbReference type="PROSITE" id="PS50262">
    <property type="entry name" value="G_PROTEIN_RECEP_F1_2"/>
    <property type="match status" value="3"/>
</dbReference>
<evidence type="ECO:0000256" key="6">
    <source>
        <dbReference type="ARBA" id="ARBA00022989"/>
    </source>
</evidence>
<comment type="caution">
    <text evidence="16">The sequence shown here is derived from an EMBL/GenBank/DDBJ whole genome shotgun (WGS) entry which is preliminary data.</text>
</comment>
<dbReference type="Pfam" id="PF13853">
    <property type="entry name" value="7tm_4"/>
    <property type="match status" value="3"/>
</dbReference>
<keyword evidence="7 13" id="KW-0297">G-protein coupled receptor</keyword>
<feature type="transmembrane region" description="Helical" evidence="14">
    <location>
        <begin position="615"/>
        <end position="635"/>
    </location>
</feature>
<dbReference type="GO" id="GO:0004984">
    <property type="term" value="F:olfactory receptor activity"/>
    <property type="evidence" value="ECO:0007669"/>
    <property type="project" value="InterPro"/>
</dbReference>
<keyword evidence="8 14" id="KW-0472">Membrane</keyword>
<feature type="non-terminal residue" evidence="16">
    <location>
        <position position="1027"/>
    </location>
</feature>
<keyword evidence="12 13" id="KW-0807">Transducer</keyword>
<feature type="transmembrane region" description="Helical" evidence="14">
    <location>
        <begin position="542"/>
        <end position="567"/>
    </location>
</feature>
<feature type="transmembrane region" description="Helical" evidence="14">
    <location>
        <begin position="440"/>
        <end position="462"/>
    </location>
</feature>
<feature type="transmembrane region" description="Helical" evidence="14">
    <location>
        <begin position="738"/>
        <end position="763"/>
    </location>
</feature>
<feature type="domain" description="G-protein coupled receptors family 1 profile" evidence="15">
    <location>
        <begin position="383"/>
        <end position="633"/>
    </location>
</feature>
<keyword evidence="3" id="KW-0716">Sensory transduction</keyword>
<keyword evidence="11" id="KW-0325">Glycoprotein</keyword>
<dbReference type="Proteomes" id="UP000736164">
    <property type="component" value="Unassembled WGS sequence"/>
</dbReference>
<keyword evidence="10 13" id="KW-0675">Receptor</keyword>
<evidence type="ECO:0000259" key="15">
    <source>
        <dbReference type="PROSITE" id="PS50262"/>
    </source>
</evidence>
<dbReference type="GO" id="GO:0005886">
    <property type="term" value="C:plasma membrane"/>
    <property type="evidence" value="ECO:0007669"/>
    <property type="project" value="UniProtKB-SubCell"/>
</dbReference>